<gene>
    <name evidence="2" type="ORF">F0562_005919</name>
</gene>
<keyword evidence="1" id="KW-1133">Transmembrane helix</keyword>
<protein>
    <submittedName>
        <fullName evidence="2">Uncharacterized protein</fullName>
    </submittedName>
</protein>
<evidence type="ECO:0000256" key="1">
    <source>
        <dbReference type="SAM" id="Phobius"/>
    </source>
</evidence>
<evidence type="ECO:0000313" key="3">
    <source>
        <dbReference type="Proteomes" id="UP000325577"/>
    </source>
</evidence>
<keyword evidence="3" id="KW-1185">Reference proteome</keyword>
<dbReference type="EMBL" id="CM018043">
    <property type="protein sequence ID" value="KAA8531167.1"/>
    <property type="molecule type" value="Genomic_DNA"/>
</dbReference>
<dbReference type="Proteomes" id="UP000325577">
    <property type="component" value="Linkage Group LG2"/>
</dbReference>
<feature type="transmembrane region" description="Helical" evidence="1">
    <location>
        <begin position="7"/>
        <end position="34"/>
    </location>
</feature>
<name>A0A5J5AP48_9ASTE</name>
<evidence type="ECO:0000313" key="2">
    <source>
        <dbReference type="EMBL" id="KAA8531167.1"/>
    </source>
</evidence>
<keyword evidence="1" id="KW-0812">Transmembrane</keyword>
<accession>A0A5J5AP48</accession>
<organism evidence="2 3">
    <name type="scientific">Nyssa sinensis</name>
    <dbReference type="NCBI Taxonomy" id="561372"/>
    <lineage>
        <taxon>Eukaryota</taxon>
        <taxon>Viridiplantae</taxon>
        <taxon>Streptophyta</taxon>
        <taxon>Embryophyta</taxon>
        <taxon>Tracheophyta</taxon>
        <taxon>Spermatophyta</taxon>
        <taxon>Magnoliopsida</taxon>
        <taxon>eudicotyledons</taxon>
        <taxon>Gunneridae</taxon>
        <taxon>Pentapetalae</taxon>
        <taxon>asterids</taxon>
        <taxon>Cornales</taxon>
        <taxon>Nyssaceae</taxon>
        <taxon>Nyssa</taxon>
    </lineage>
</organism>
<sequence length="101" mass="11024">MGHSSELLALFIVTVTVMFIHVAFGPIMFVYGLVTITDQKMINDLQSELDETRLRLVAVQSFAFATMARSNGVVALVHLSIRTGVSCSEVGSPRLGRGLKR</sequence>
<dbReference type="AlphaFoldDB" id="A0A5J5AP48"/>
<keyword evidence="1" id="KW-0472">Membrane</keyword>
<proteinExistence type="predicted"/>
<reference evidence="2 3" key="1">
    <citation type="submission" date="2019-09" db="EMBL/GenBank/DDBJ databases">
        <title>A chromosome-level genome assembly of the Chinese tupelo Nyssa sinensis.</title>
        <authorList>
            <person name="Yang X."/>
            <person name="Kang M."/>
            <person name="Yang Y."/>
            <person name="Xiong H."/>
            <person name="Wang M."/>
            <person name="Zhang Z."/>
            <person name="Wang Z."/>
            <person name="Wu H."/>
            <person name="Ma T."/>
            <person name="Liu J."/>
            <person name="Xi Z."/>
        </authorList>
    </citation>
    <scope>NUCLEOTIDE SEQUENCE [LARGE SCALE GENOMIC DNA]</scope>
    <source>
        <strain evidence="2">J267</strain>
        <tissue evidence="2">Leaf</tissue>
    </source>
</reference>